<sequence length="431" mass="52487">MTYFIILPNQLFDKKYLDKKYKYIIWEHPHYFTCYNYNKKKLVLHRSSMRYYLDYLKKAKFNVNYLEFDEKFNEKEYTMFDPVDKLDLKGKVEILDTPNFLISKEQMCEYRDKTDKFFFNGFYNWNKEQLDILPKIKSQDKMNRKRLPPDVVVPGIASNKSDEKFIKEAIRYVEKHFPDNYGNTDNFIYPVRHTTAKRWLTHFIKYKFEDFGDYQDFVKKDNGFMFHSLLSSSINIGLINPSEIIDKIMDCKKDIPMNSFEGYVRQLFWREYQRYCYVYYNFSNRNYFGNNKKLNKDWYEGTLGIEPVDNAIKEGFETGYLHHIQRLMVVGNFMNLSGIHPWEGLKWFMEFSCDAYEWVMYQNVLDMVFFVSGGATMRRPYISSSNYIIKMSDYKKGEWSDEWDCMYEDFLKKNKDKLWKFRYHFRGLKDV</sequence>
<evidence type="ECO:0000259" key="1">
    <source>
        <dbReference type="Pfam" id="PF03441"/>
    </source>
</evidence>
<protein>
    <recommendedName>
        <fullName evidence="1">Cryptochrome/DNA photolyase FAD-binding domain-containing protein</fullName>
    </recommendedName>
</protein>
<dbReference type="PANTHER" id="PTHR38657:SF1">
    <property type="entry name" value="SLR1343 PROTEIN"/>
    <property type="match status" value="1"/>
</dbReference>
<name>A0A6C0LJM0_9ZZZZ</name>
<accession>A0A6C0LJM0</accession>
<dbReference type="EMBL" id="MN740515">
    <property type="protein sequence ID" value="QHU30743.1"/>
    <property type="molecule type" value="Genomic_DNA"/>
</dbReference>
<dbReference type="Gene3D" id="3.40.50.620">
    <property type="entry name" value="HUPs"/>
    <property type="match status" value="1"/>
</dbReference>
<dbReference type="InterPro" id="IPR014729">
    <property type="entry name" value="Rossmann-like_a/b/a_fold"/>
</dbReference>
<dbReference type="InterPro" id="IPR005101">
    <property type="entry name" value="Cryptochr/Photolyase_FAD-bd"/>
</dbReference>
<dbReference type="InterPro" id="IPR052551">
    <property type="entry name" value="UV-DNA_repair_photolyase"/>
</dbReference>
<evidence type="ECO:0000313" key="2">
    <source>
        <dbReference type="EMBL" id="QHU30743.1"/>
    </source>
</evidence>
<organism evidence="2">
    <name type="scientific">viral metagenome</name>
    <dbReference type="NCBI Taxonomy" id="1070528"/>
    <lineage>
        <taxon>unclassified sequences</taxon>
        <taxon>metagenomes</taxon>
        <taxon>organismal metagenomes</taxon>
    </lineage>
</organism>
<dbReference type="InterPro" id="IPR036134">
    <property type="entry name" value="Crypto/Photolyase_FAD-like_sf"/>
</dbReference>
<proteinExistence type="predicted"/>
<dbReference type="Gene3D" id="1.25.40.80">
    <property type="match status" value="1"/>
</dbReference>
<dbReference type="SUPFAM" id="SSF48173">
    <property type="entry name" value="Cryptochrome/photolyase FAD-binding domain"/>
    <property type="match status" value="1"/>
</dbReference>
<dbReference type="Pfam" id="PF04244">
    <property type="entry name" value="DPRP"/>
    <property type="match status" value="2"/>
</dbReference>
<dbReference type="InterPro" id="IPR007357">
    <property type="entry name" value="PhrB-like"/>
</dbReference>
<reference evidence="2" key="1">
    <citation type="journal article" date="2020" name="Nature">
        <title>Giant virus diversity and host interactions through global metagenomics.</title>
        <authorList>
            <person name="Schulz F."/>
            <person name="Roux S."/>
            <person name="Paez-Espino D."/>
            <person name="Jungbluth S."/>
            <person name="Walsh D.A."/>
            <person name="Denef V.J."/>
            <person name="McMahon K.D."/>
            <person name="Konstantinidis K.T."/>
            <person name="Eloe-Fadrosh E.A."/>
            <person name="Kyrpides N.C."/>
            <person name="Woyke T."/>
        </authorList>
    </citation>
    <scope>NUCLEOTIDE SEQUENCE</scope>
    <source>
        <strain evidence="2">GVMAG-M-3300027833-19</strain>
    </source>
</reference>
<dbReference type="PANTHER" id="PTHR38657">
    <property type="entry name" value="SLR1343 PROTEIN"/>
    <property type="match status" value="1"/>
</dbReference>
<dbReference type="AlphaFoldDB" id="A0A6C0LJM0"/>
<dbReference type="Gene3D" id="1.10.579.10">
    <property type="entry name" value="DNA Cyclobutane Dipyrimidine Photolyase, subunit A, domain 3"/>
    <property type="match status" value="1"/>
</dbReference>
<dbReference type="Pfam" id="PF03441">
    <property type="entry name" value="FAD_binding_7"/>
    <property type="match status" value="1"/>
</dbReference>
<feature type="domain" description="Cryptochrome/DNA photolyase FAD-binding" evidence="1">
    <location>
        <begin position="264"/>
        <end position="357"/>
    </location>
</feature>